<evidence type="ECO:0000256" key="6">
    <source>
        <dbReference type="ARBA" id="ARBA00022824"/>
    </source>
</evidence>
<evidence type="ECO:0000256" key="2">
    <source>
        <dbReference type="ARBA" id="ARBA00004477"/>
    </source>
</evidence>
<feature type="chain" id="PRO_5013184407" evidence="10">
    <location>
        <begin position="29"/>
        <end position="389"/>
    </location>
</feature>
<evidence type="ECO:0000256" key="7">
    <source>
        <dbReference type="ARBA" id="ARBA00022989"/>
    </source>
</evidence>
<sequence length="389" mass="43666">MAARWWPFVASWAIVSLLVLECPRMATPTHLTMDTMSLEQLTHSSARVLTLDEYDYRRHVLRSSRQYGLIVLITASAPTYKCEMCGPLEIEFRAAAEHYAQHRTGRRNAYPLYFAVLDFDHFSDFFVVHSITTVPLLGYFEPKATQRAEATIRLSATNTVPTAGSIIEYCNVVHGTDIPRPVYFRRTFTISSILALFFSATTHYMGKHLDVVVAAAQSGSFWCALSLGIYFASMGGLVFSATTSLAPLKPGERTTWVHPHPHQQYLGEALIVILLNVVIVYCLWRLADYKMSRSAAITGLTVNVATYEPPAVSLKALHQTVHNAFVVAVLLYAVALLGHLFQLKHREYSVWVTLPPAVQAALRHAYVSPTTGWFFQLLDKLSVWLLRDI</sequence>
<feature type="transmembrane region" description="Helical" evidence="9">
    <location>
        <begin position="183"/>
        <end position="200"/>
    </location>
</feature>
<dbReference type="PANTHER" id="PTHR12692:SF0">
    <property type="entry name" value="GH11935P"/>
    <property type="match status" value="1"/>
</dbReference>
<dbReference type="EMBL" id="JNBR01000131">
    <property type="protein sequence ID" value="OQR96768.1"/>
    <property type="molecule type" value="Genomic_DNA"/>
</dbReference>
<feature type="transmembrane region" description="Helical" evidence="9">
    <location>
        <begin position="221"/>
        <end position="245"/>
    </location>
</feature>
<name>A0A1V9ZFJ9_ACHHY</name>
<keyword evidence="6" id="KW-0256">Endoplasmic reticulum</keyword>
<evidence type="ECO:0000256" key="9">
    <source>
        <dbReference type="SAM" id="Phobius"/>
    </source>
</evidence>
<comment type="subcellular location">
    <subcellularLocation>
        <location evidence="2">Endoplasmic reticulum membrane</location>
        <topology evidence="2">Multi-pass membrane protein</topology>
    </subcellularLocation>
</comment>
<gene>
    <name evidence="11" type="ORF">ACHHYP_13648</name>
</gene>
<evidence type="ECO:0000313" key="11">
    <source>
        <dbReference type="EMBL" id="OQR96768.1"/>
    </source>
</evidence>
<comment type="caution">
    <text evidence="11">The sequence shown here is derived from an EMBL/GenBank/DDBJ whole genome shotgun (WGS) entry which is preliminary data.</text>
</comment>
<comment type="similarity">
    <text evidence="3">Belongs to the OST3/OST6 family.</text>
</comment>
<feature type="transmembrane region" description="Helical" evidence="9">
    <location>
        <begin position="265"/>
        <end position="284"/>
    </location>
</feature>
<comment type="function">
    <text evidence="1">Subunit of the oligosaccharyl transferase (OST) complex that catalyzes the initial transfer of a defined glycan (Glc(3)Man(9)GlcNAc(2) in eukaryotes) from the lipid carrier dolichol-pyrophosphate to an asparagine residue within an Asn-X-Ser/Thr consensus motif in nascent polypeptide chains, the first step in protein N-glycosylation. N-glycosylation occurs cotranslationally and the complex associates with the Sec61 complex at the channel-forming translocon complex that mediates protein translocation across the endoplasmic reticulum (ER). All subunits are required for a maximal enzyme activity.</text>
</comment>
<keyword evidence="8 9" id="KW-0472">Membrane</keyword>
<reference evidence="11 12" key="1">
    <citation type="journal article" date="2014" name="Genome Biol. Evol.">
        <title>The secreted proteins of Achlya hypogyna and Thraustotheca clavata identify the ancestral oomycete secretome and reveal gene acquisitions by horizontal gene transfer.</title>
        <authorList>
            <person name="Misner I."/>
            <person name="Blouin N."/>
            <person name="Leonard G."/>
            <person name="Richards T.A."/>
            <person name="Lane C.E."/>
        </authorList>
    </citation>
    <scope>NUCLEOTIDE SEQUENCE [LARGE SCALE GENOMIC DNA]</scope>
    <source>
        <strain evidence="11 12">ATCC 48635</strain>
    </source>
</reference>
<dbReference type="Pfam" id="PF04756">
    <property type="entry name" value="OST3_OST6"/>
    <property type="match status" value="1"/>
</dbReference>
<evidence type="ECO:0000256" key="1">
    <source>
        <dbReference type="ARBA" id="ARBA00002791"/>
    </source>
</evidence>
<dbReference type="GO" id="GO:0018279">
    <property type="term" value="P:protein N-linked glycosylation via asparagine"/>
    <property type="evidence" value="ECO:0007669"/>
    <property type="project" value="TreeGrafter"/>
</dbReference>
<keyword evidence="4 9" id="KW-0812">Transmembrane</keyword>
<dbReference type="GO" id="GO:0008250">
    <property type="term" value="C:oligosaccharyltransferase complex"/>
    <property type="evidence" value="ECO:0007669"/>
    <property type="project" value="TreeGrafter"/>
</dbReference>
<evidence type="ECO:0000256" key="8">
    <source>
        <dbReference type="ARBA" id="ARBA00023136"/>
    </source>
</evidence>
<dbReference type="STRING" id="1202772.A0A1V9ZFJ9"/>
<protein>
    <submittedName>
        <fullName evidence="11">Uncharacterized protein</fullName>
    </submittedName>
</protein>
<evidence type="ECO:0000256" key="5">
    <source>
        <dbReference type="ARBA" id="ARBA00022729"/>
    </source>
</evidence>
<keyword evidence="5 10" id="KW-0732">Signal</keyword>
<organism evidence="11 12">
    <name type="scientific">Achlya hypogyna</name>
    <name type="common">Oomycete</name>
    <name type="synonym">Protoachlya hypogyna</name>
    <dbReference type="NCBI Taxonomy" id="1202772"/>
    <lineage>
        <taxon>Eukaryota</taxon>
        <taxon>Sar</taxon>
        <taxon>Stramenopiles</taxon>
        <taxon>Oomycota</taxon>
        <taxon>Saprolegniomycetes</taxon>
        <taxon>Saprolegniales</taxon>
        <taxon>Achlyaceae</taxon>
        <taxon>Achlya</taxon>
    </lineage>
</organism>
<dbReference type="Proteomes" id="UP000243579">
    <property type="component" value="Unassembled WGS sequence"/>
</dbReference>
<dbReference type="OrthoDB" id="67566at2759"/>
<accession>A0A1V9ZFJ9</accession>
<evidence type="ECO:0000256" key="4">
    <source>
        <dbReference type="ARBA" id="ARBA00022692"/>
    </source>
</evidence>
<evidence type="ECO:0000313" key="12">
    <source>
        <dbReference type="Proteomes" id="UP000243579"/>
    </source>
</evidence>
<dbReference type="AlphaFoldDB" id="A0A1V9ZFJ9"/>
<dbReference type="Gene3D" id="3.40.30.10">
    <property type="entry name" value="Glutaredoxin"/>
    <property type="match status" value="1"/>
</dbReference>
<proteinExistence type="inferred from homology"/>
<feature type="transmembrane region" description="Helical" evidence="9">
    <location>
        <begin position="324"/>
        <end position="341"/>
    </location>
</feature>
<feature type="signal peptide" evidence="10">
    <location>
        <begin position="1"/>
        <end position="28"/>
    </location>
</feature>
<dbReference type="InterPro" id="IPR021149">
    <property type="entry name" value="OligosaccharylTrfase_OST3/OST6"/>
</dbReference>
<evidence type="ECO:0000256" key="3">
    <source>
        <dbReference type="ARBA" id="ARBA00009561"/>
    </source>
</evidence>
<dbReference type="PANTHER" id="PTHR12692">
    <property type="entry name" value="DOLICHYL-DIPHOSPHOOLIGOSACCHARIDE--PROTEIN GLYCOSYLTRANSFERASE-RELATED"/>
    <property type="match status" value="1"/>
</dbReference>
<evidence type="ECO:0000256" key="10">
    <source>
        <dbReference type="SAM" id="SignalP"/>
    </source>
</evidence>
<keyword evidence="12" id="KW-1185">Reference proteome</keyword>
<keyword evidence="7 9" id="KW-1133">Transmembrane helix</keyword>